<gene>
    <name evidence="1" type="ORF">HPB49_007521</name>
</gene>
<evidence type="ECO:0000313" key="1">
    <source>
        <dbReference type="EMBL" id="KAH7965425.1"/>
    </source>
</evidence>
<accession>A0ACB8DBK2</accession>
<reference evidence="1" key="1">
    <citation type="submission" date="2020-05" db="EMBL/GenBank/DDBJ databases">
        <title>Large-scale comparative analyses of tick genomes elucidate their genetic diversity and vector capacities.</title>
        <authorList>
            <person name="Jia N."/>
            <person name="Wang J."/>
            <person name="Shi W."/>
            <person name="Du L."/>
            <person name="Sun Y."/>
            <person name="Zhan W."/>
            <person name="Jiang J."/>
            <person name="Wang Q."/>
            <person name="Zhang B."/>
            <person name="Ji P."/>
            <person name="Sakyi L.B."/>
            <person name="Cui X."/>
            <person name="Yuan T."/>
            <person name="Jiang B."/>
            <person name="Yang W."/>
            <person name="Lam T.T.-Y."/>
            <person name="Chang Q."/>
            <person name="Ding S."/>
            <person name="Wang X."/>
            <person name="Zhu J."/>
            <person name="Ruan X."/>
            <person name="Zhao L."/>
            <person name="Wei J."/>
            <person name="Que T."/>
            <person name="Du C."/>
            <person name="Cheng J."/>
            <person name="Dai P."/>
            <person name="Han X."/>
            <person name="Huang E."/>
            <person name="Gao Y."/>
            <person name="Liu J."/>
            <person name="Shao H."/>
            <person name="Ye R."/>
            <person name="Li L."/>
            <person name="Wei W."/>
            <person name="Wang X."/>
            <person name="Wang C."/>
            <person name="Yang T."/>
            <person name="Huo Q."/>
            <person name="Li W."/>
            <person name="Guo W."/>
            <person name="Chen H."/>
            <person name="Zhou L."/>
            <person name="Ni X."/>
            <person name="Tian J."/>
            <person name="Zhou Y."/>
            <person name="Sheng Y."/>
            <person name="Liu T."/>
            <person name="Pan Y."/>
            <person name="Xia L."/>
            <person name="Li J."/>
            <person name="Zhao F."/>
            <person name="Cao W."/>
        </authorList>
    </citation>
    <scope>NUCLEOTIDE SEQUENCE</scope>
    <source>
        <strain evidence="1">Dsil-2018</strain>
    </source>
</reference>
<sequence length="367" mass="41173">MVHPRVAARRHTGCVVVDDVPLPWRLTVRYLGLTIDHRLTWFPAVKRLRAAMRKVEGAVRALLARGDGCPPAPLPSFAVGMYGAVALSRVLYTLPLCNLRPHLWRRIDGDHRRVLRMCHGLPSASRVAETLAEIGAWPVSVTADLRALGHLERLSRAPGAGPMLSYLRELPKSRVIMMALATESIGVYGLRQLPSPDYEYYDVPELPLTHRRSSSKTARKYKFDYNIADHEGNQQYRIERADTQNTKTGAYGYRNVNGIFRHVNYIADKYGFRTVVNTNEPGTAPMDSADAVFNAAPIKILPVKAPQHSIAAENIWYAGLAKEYGGRYGLRNGVPAPSKYHQQRQPEVDTDHIGFANPELNSDYYYE</sequence>
<name>A0ACB8DBK2_DERSI</name>
<proteinExistence type="predicted"/>
<dbReference type="EMBL" id="CM023471">
    <property type="protein sequence ID" value="KAH7965425.1"/>
    <property type="molecule type" value="Genomic_DNA"/>
</dbReference>
<evidence type="ECO:0000313" key="2">
    <source>
        <dbReference type="Proteomes" id="UP000821865"/>
    </source>
</evidence>
<protein>
    <submittedName>
        <fullName evidence="1">Uncharacterized protein</fullName>
    </submittedName>
</protein>
<organism evidence="1 2">
    <name type="scientific">Dermacentor silvarum</name>
    <name type="common">Tick</name>
    <dbReference type="NCBI Taxonomy" id="543639"/>
    <lineage>
        <taxon>Eukaryota</taxon>
        <taxon>Metazoa</taxon>
        <taxon>Ecdysozoa</taxon>
        <taxon>Arthropoda</taxon>
        <taxon>Chelicerata</taxon>
        <taxon>Arachnida</taxon>
        <taxon>Acari</taxon>
        <taxon>Parasitiformes</taxon>
        <taxon>Ixodida</taxon>
        <taxon>Ixodoidea</taxon>
        <taxon>Ixodidae</taxon>
        <taxon>Rhipicephalinae</taxon>
        <taxon>Dermacentor</taxon>
    </lineage>
</organism>
<comment type="caution">
    <text evidence="1">The sequence shown here is derived from an EMBL/GenBank/DDBJ whole genome shotgun (WGS) entry which is preliminary data.</text>
</comment>
<keyword evidence="2" id="KW-1185">Reference proteome</keyword>
<dbReference type="Proteomes" id="UP000821865">
    <property type="component" value="Chromosome 2"/>
</dbReference>